<name>A0A6A6B0S2_9PEZI</name>
<feature type="compositionally biased region" description="Polar residues" evidence="1">
    <location>
        <begin position="71"/>
        <end position="81"/>
    </location>
</feature>
<feature type="compositionally biased region" description="Basic and acidic residues" evidence="1">
    <location>
        <begin position="1"/>
        <end position="10"/>
    </location>
</feature>
<evidence type="ECO:0000313" key="3">
    <source>
        <dbReference type="Proteomes" id="UP000799438"/>
    </source>
</evidence>
<keyword evidence="3" id="KW-1185">Reference proteome</keyword>
<dbReference type="AlphaFoldDB" id="A0A6A6B0S2"/>
<dbReference type="GeneID" id="54300004"/>
<evidence type="ECO:0000313" key="2">
    <source>
        <dbReference type="EMBL" id="KAF2137456.1"/>
    </source>
</evidence>
<accession>A0A6A6B0S2</accession>
<feature type="compositionally biased region" description="Gly residues" evidence="1">
    <location>
        <begin position="126"/>
        <end position="135"/>
    </location>
</feature>
<protein>
    <submittedName>
        <fullName evidence="2">Uncharacterized protein</fullName>
    </submittedName>
</protein>
<dbReference type="EMBL" id="ML995502">
    <property type="protein sequence ID" value="KAF2137456.1"/>
    <property type="molecule type" value="Genomic_DNA"/>
</dbReference>
<dbReference type="RefSeq" id="XP_033393171.1">
    <property type="nucleotide sequence ID" value="XM_033542507.1"/>
</dbReference>
<evidence type="ECO:0000256" key="1">
    <source>
        <dbReference type="SAM" id="MobiDB-lite"/>
    </source>
</evidence>
<reference evidence="2" key="1">
    <citation type="journal article" date="2020" name="Stud. Mycol.">
        <title>101 Dothideomycetes genomes: a test case for predicting lifestyles and emergence of pathogens.</title>
        <authorList>
            <person name="Haridas S."/>
            <person name="Albert R."/>
            <person name="Binder M."/>
            <person name="Bloem J."/>
            <person name="Labutti K."/>
            <person name="Salamov A."/>
            <person name="Andreopoulos B."/>
            <person name="Baker S."/>
            <person name="Barry K."/>
            <person name="Bills G."/>
            <person name="Bluhm B."/>
            <person name="Cannon C."/>
            <person name="Castanera R."/>
            <person name="Culley D."/>
            <person name="Daum C."/>
            <person name="Ezra D."/>
            <person name="Gonzalez J."/>
            <person name="Henrissat B."/>
            <person name="Kuo A."/>
            <person name="Liang C."/>
            <person name="Lipzen A."/>
            <person name="Lutzoni F."/>
            <person name="Magnuson J."/>
            <person name="Mondo S."/>
            <person name="Nolan M."/>
            <person name="Ohm R."/>
            <person name="Pangilinan J."/>
            <person name="Park H.-J."/>
            <person name="Ramirez L."/>
            <person name="Alfaro M."/>
            <person name="Sun H."/>
            <person name="Tritt A."/>
            <person name="Yoshinaga Y."/>
            <person name="Zwiers L.-H."/>
            <person name="Turgeon B."/>
            <person name="Goodwin S."/>
            <person name="Spatafora J."/>
            <person name="Crous P."/>
            <person name="Grigoriev I."/>
        </authorList>
    </citation>
    <scope>NUCLEOTIDE SEQUENCE</scope>
    <source>
        <strain evidence="2">CBS 121167</strain>
    </source>
</reference>
<feature type="compositionally biased region" description="Acidic residues" evidence="1">
    <location>
        <begin position="89"/>
        <end position="110"/>
    </location>
</feature>
<gene>
    <name evidence="2" type="ORF">K452DRAFT_301859</name>
</gene>
<dbReference type="Proteomes" id="UP000799438">
    <property type="component" value="Unassembled WGS sequence"/>
</dbReference>
<feature type="region of interest" description="Disordered" evidence="1">
    <location>
        <begin position="1"/>
        <end position="147"/>
    </location>
</feature>
<feature type="compositionally biased region" description="Basic and acidic residues" evidence="1">
    <location>
        <begin position="57"/>
        <end position="69"/>
    </location>
</feature>
<sequence length="205" mass="21851">MCASRYDLRQRPAAGGRDEDESPERRKRKRISPERIRPGSSEAEMPPRGWAKRKKKTEKDSPSRGRPGREQSPSESGYNTDESTRNPEIDDEESSSEDSDAESSSSDEEREPGGSDGEGSDDEDGGAGGTAGGGNPSTQPPTPDLTGPSSQEYILCIWTCGGVDLVLTLGFQGAWSLVLPSNAVWRSAIAFAGGFSGMAVNYFGG</sequence>
<organism evidence="2 3">
    <name type="scientific">Aplosporella prunicola CBS 121167</name>
    <dbReference type="NCBI Taxonomy" id="1176127"/>
    <lineage>
        <taxon>Eukaryota</taxon>
        <taxon>Fungi</taxon>
        <taxon>Dikarya</taxon>
        <taxon>Ascomycota</taxon>
        <taxon>Pezizomycotina</taxon>
        <taxon>Dothideomycetes</taxon>
        <taxon>Dothideomycetes incertae sedis</taxon>
        <taxon>Botryosphaeriales</taxon>
        <taxon>Aplosporellaceae</taxon>
        <taxon>Aplosporella</taxon>
    </lineage>
</organism>
<proteinExistence type="predicted"/>